<dbReference type="SUPFAM" id="SSF110296">
    <property type="entry name" value="Oligoxyloglucan reducing end-specific cellobiohydrolase"/>
    <property type="match status" value="1"/>
</dbReference>
<dbReference type="AlphaFoldDB" id="A0AAV3TZ72"/>
<name>A0AAV3TZ72_9ALTE</name>
<dbReference type="PANTHER" id="PTHR47199">
    <property type="entry name" value="PHOTOSYSTEM II STABILITY/ASSEMBLY FACTOR HCF136, CHLOROPLASTIC"/>
    <property type="match status" value="1"/>
</dbReference>
<keyword evidence="2" id="KW-0604">Photosystem II</keyword>
<accession>A0AAV3TZ72</accession>
<dbReference type="Pfam" id="PF14870">
    <property type="entry name" value="PSII_BNR"/>
    <property type="match status" value="1"/>
</dbReference>
<evidence type="ECO:0000256" key="1">
    <source>
        <dbReference type="ARBA" id="ARBA00022531"/>
    </source>
</evidence>
<dbReference type="Gene3D" id="2.130.10.10">
    <property type="entry name" value="YVTN repeat-like/Quinoprotein amine dehydrogenase"/>
    <property type="match status" value="1"/>
</dbReference>
<dbReference type="Proteomes" id="UP001409585">
    <property type="component" value="Unassembled WGS sequence"/>
</dbReference>
<dbReference type="GO" id="GO:0015979">
    <property type="term" value="P:photosynthesis"/>
    <property type="evidence" value="ECO:0007669"/>
    <property type="project" value="UniProtKB-KW"/>
</dbReference>
<dbReference type="InterPro" id="IPR028203">
    <property type="entry name" value="PSII_CF48-like_dom"/>
</dbReference>
<evidence type="ECO:0000313" key="5">
    <source>
        <dbReference type="Proteomes" id="UP001409585"/>
    </source>
</evidence>
<keyword evidence="5" id="KW-1185">Reference proteome</keyword>
<gene>
    <name evidence="4" type="ORF">GCM10025791_09160</name>
</gene>
<dbReference type="EMBL" id="BAABLX010000007">
    <property type="protein sequence ID" value="GAA4934446.1"/>
    <property type="molecule type" value="Genomic_DNA"/>
</dbReference>
<keyword evidence="1" id="KW-0602">Photosynthesis</keyword>
<feature type="domain" description="Photosynthesis system II assembly factor Ycf48/Hcf136-like" evidence="3">
    <location>
        <begin position="126"/>
        <end position="213"/>
    </location>
</feature>
<organism evidence="4 5">
    <name type="scientific">Halioxenophilus aromaticivorans</name>
    <dbReference type="NCBI Taxonomy" id="1306992"/>
    <lineage>
        <taxon>Bacteria</taxon>
        <taxon>Pseudomonadati</taxon>
        <taxon>Pseudomonadota</taxon>
        <taxon>Gammaproteobacteria</taxon>
        <taxon>Alteromonadales</taxon>
        <taxon>Alteromonadaceae</taxon>
        <taxon>Halioxenophilus</taxon>
    </lineage>
</organism>
<dbReference type="InterPro" id="IPR015943">
    <property type="entry name" value="WD40/YVTN_repeat-like_dom_sf"/>
</dbReference>
<dbReference type="GO" id="GO:0009523">
    <property type="term" value="C:photosystem II"/>
    <property type="evidence" value="ECO:0007669"/>
    <property type="project" value="UniProtKB-KW"/>
</dbReference>
<evidence type="ECO:0000313" key="4">
    <source>
        <dbReference type="EMBL" id="GAA4934446.1"/>
    </source>
</evidence>
<evidence type="ECO:0000256" key="2">
    <source>
        <dbReference type="ARBA" id="ARBA00023276"/>
    </source>
</evidence>
<reference evidence="5" key="1">
    <citation type="journal article" date="2019" name="Int. J. Syst. Evol. Microbiol.">
        <title>The Global Catalogue of Microorganisms (GCM) 10K type strain sequencing project: providing services to taxonomists for standard genome sequencing and annotation.</title>
        <authorList>
            <consortium name="The Broad Institute Genomics Platform"/>
            <consortium name="The Broad Institute Genome Sequencing Center for Infectious Disease"/>
            <person name="Wu L."/>
            <person name="Ma J."/>
        </authorList>
    </citation>
    <scope>NUCLEOTIDE SEQUENCE [LARGE SCALE GENOMIC DNA]</scope>
    <source>
        <strain evidence="5">JCM 19134</strain>
    </source>
</reference>
<protein>
    <recommendedName>
        <fullName evidence="3">Photosynthesis system II assembly factor Ycf48/Hcf136-like domain-containing protein</fullName>
    </recommendedName>
</protein>
<proteinExistence type="predicted"/>
<comment type="caution">
    <text evidence="4">The sequence shown here is derived from an EMBL/GenBank/DDBJ whole genome shotgun (WGS) entry which is preliminary data.</text>
</comment>
<sequence>MPISDAFMNNYKEKHSLLAAAQCLSMAAIAISLAGCEAALDLSGVNTTLDNPVRRTDQIQGLAQNTQAQVAVGNFGLVLHRTRGSEDWHRLELPGQPGLIDIATCPDEQFVALGFERDLWLGDKNAGQWQSKPIPTSENLLAVTCAPDGTIWAVGSFSSLYSSSDAGDSWAEFSLNEDAMLTSIQFLTADIAYATGEFGLVIKTEDAGEQWQVLAPIQAEFYPQTTFFSDEQTGWAVGLDGTVYQTTDGAGSWQLNDTGVDAPLYQVIEHDSNPLLLGDNATVLTRTEGQWQPLALSIPPVFLRAGLVDNQQLLLAGGNGVLLSVDL</sequence>
<evidence type="ECO:0000259" key="3">
    <source>
        <dbReference type="Pfam" id="PF14870"/>
    </source>
</evidence>
<dbReference type="PANTHER" id="PTHR47199:SF2">
    <property type="entry name" value="PHOTOSYSTEM II STABILITY_ASSEMBLY FACTOR HCF136, CHLOROPLASTIC"/>
    <property type="match status" value="1"/>
</dbReference>